<gene>
    <name evidence="8" type="ORF">AMD00_08460</name>
</gene>
<evidence type="ECO:0000313" key="9">
    <source>
        <dbReference type="Proteomes" id="UP000036867"/>
    </source>
</evidence>
<feature type="domain" description="Cardiolipin synthase N-terminal" evidence="7">
    <location>
        <begin position="17"/>
        <end position="59"/>
    </location>
</feature>
<name>A0A0M0LMZ4_9BACL</name>
<dbReference type="InterPro" id="IPR027379">
    <property type="entry name" value="CLS_N"/>
</dbReference>
<evidence type="ECO:0000259" key="7">
    <source>
        <dbReference type="Pfam" id="PF13396"/>
    </source>
</evidence>
<protein>
    <recommendedName>
        <fullName evidence="7">Cardiolipin synthase N-terminal domain-containing protein</fullName>
    </recommendedName>
</protein>
<dbReference type="AlphaFoldDB" id="A0A0M0LMZ4"/>
<evidence type="ECO:0000256" key="5">
    <source>
        <dbReference type="ARBA" id="ARBA00023136"/>
    </source>
</evidence>
<feature type="transmembrane region" description="Helical" evidence="6">
    <location>
        <begin position="37"/>
        <end position="57"/>
    </location>
</feature>
<keyword evidence="9" id="KW-1185">Reference proteome</keyword>
<organism evidence="8 9">
    <name type="scientific">Viridibacillus arvi</name>
    <dbReference type="NCBI Taxonomy" id="263475"/>
    <lineage>
        <taxon>Bacteria</taxon>
        <taxon>Bacillati</taxon>
        <taxon>Bacillota</taxon>
        <taxon>Bacilli</taxon>
        <taxon>Bacillales</taxon>
        <taxon>Caryophanaceae</taxon>
        <taxon>Viridibacillus</taxon>
    </lineage>
</organism>
<feature type="transmembrane region" description="Helical" evidence="6">
    <location>
        <begin position="7"/>
        <end position="25"/>
    </location>
</feature>
<dbReference type="EMBL" id="LILB01000001">
    <property type="protein sequence ID" value="KOO52414.1"/>
    <property type="molecule type" value="Genomic_DNA"/>
</dbReference>
<dbReference type="Proteomes" id="UP000036867">
    <property type="component" value="Unassembled WGS sequence"/>
</dbReference>
<keyword evidence="5 6" id="KW-0472">Membrane</keyword>
<dbReference type="OrthoDB" id="3243324at2"/>
<evidence type="ECO:0000256" key="2">
    <source>
        <dbReference type="ARBA" id="ARBA00022475"/>
    </source>
</evidence>
<keyword evidence="4 6" id="KW-1133">Transmembrane helix</keyword>
<dbReference type="RefSeq" id="WP_053416579.1">
    <property type="nucleotide sequence ID" value="NZ_LILB01000001.1"/>
</dbReference>
<proteinExistence type="predicted"/>
<evidence type="ECO:0000256" key="4">
    <source>
        <dbReference type="ARBA" id="ARBA00022989"/>
    </source>
</evidence>
<dbReference type="GO" id="GO:0005886">
    <property type="term" value="C:plasma membrane"/>
    <property type="evidence" value="ECO:0007669"/>
    <property type="project" value="UniProtKB-SubCell"/>
</dbReference>
<dbReference type="GeneID" id="301136137"/>
<keyword evidence="3 6" id="KW-0812">Transmembrane</keyword>
<evidence type="ECO:0000256" key="3">
    <source>
        <dbReference type="ARBA" id="ARBA00022692"/>
    </source>
</evidence>
<keyword evidence="2" id="KW-1003">Cell membrane</keyword>
<sequence length="62" mass="6995">MSSLLMMLLPIIIIEFILLIVALIDLVKIPETNGPKWLWAIAIVCVSIIGPIIYFIFGRKQV</sequence>
<reference evidence="9" key="1">
    <citation type="submission" date="2015-08" db="EMBL/GenBank/DDBJ databases">
        <title>Fjat-10028 dsm 16317.</title>
        <authorList>
            <person name="Liu B."/>
            <person name="Wang J."/>
            <person name="Zhu Y."/>
            <person name="Liu G."/>
            <person name="Chen Q."/>
            <person name="Chen Z."/>
            <person name="Lan J."/>
            <person name="Che J."/>
            <person name="Ge C."/>
            <person name="Shi H."/>
            <person name="Pan Z."/>
            <person name="Liu X."/>
        </authorList>
    </citation>
    <scope>NUCLEOTIDE SEQUENCE [LARGE SCALE GENOMIC DNA]</scope>
    <source>
        <strain evidence="9">DSM 16317</strain>
    </source>
</reference>
<evidence type="ECO:0000256" key="1">
    <source>
        <dbReference type="ARBA" id="ARBA00004651"/>
    </source>
</evidence>
<accession>A0A0M0LMZ4</accession>
<comment type="caution">
    <text evidence="8">The sequence shown here is derived from an EMBL/GenBank/DDBJ whole genome shotgun (WGS) entry which is preliminary data.</text>
</comment>
<comment type="subcellular location">
    <subcellularLocation>
        <location evidence="1">Cell membrane</location>
        <topology evidence="1">Multi-pass membrane protein</topology>
    </subcellularLocation>
</comment>
<evidence type="ECO:0000256" key="6">
    <source>
        <dbReference type="SAM" id="Phobius"/>
    </source>
</evidence>
<dbReference type="STRING" id="263475.AMD00_08460"/>
<evidence type="ECO:0000313" key="8">
    <source>
        <dbReference type="EMBL" id="KOO52414.1"/>
    </source>
</evidence>
<dbReference type="Pfam" id="PF13396">
    <property type="entry name" value="PLDc_N"/>
    <property type="match status" value="1"/>
</dbReference>